<keyword evidence="2" id="KW-1185">Reference proteome</keyword>
<name>A0A7R7DKV5_9ACTN</name>
<dbReference type="EMBL" id="AP023355">
    <property type="protein sequence ID" value="BCJ33395.1"/>
    <property type="molecule type" value="Genomic_DNA"/>
</dbReference>
<organism evidence="1 2">
    <name type="scientific">Actinocatenispora thailandica</name>
    <dbReference type="NCBI Taxonomy" id="227318"/>
    <lineage>
        <taxon>Bacteria</taxon>
        <taxon>Bacillati</taxon>
        <taxon>Actinomycetota</taxon>
        <taxon>Actinomycetes</taxon>
        <taxon>Micromonosporales</taxon>
        <taxon>Micromonosporaceae</taxon>
        <taxon>Actinocatenispora</taxon>
    </lineage>
</organism>
<proteinExistence type="predicted"/>
<evidence type="ECO:0000313" key="2">
    <source>
        <dbReference type="Proteomes" id="UP000611640"/>
    </source>
</evidence>
<gene>
    <name evidence="1" type="ORF">Athai_08980</name>
</gene>
<evidence type="ECO:0000313" key="1">
    <source>
        <dbReference type="EMBL" id="BCJ33395.1"/>
    </source>
</evidence>
<sequence>MAGGADAADVERVDFGPLVRAREDPDTDGVAGRVATVLAAVRGAAP</sequence>
<dbReference type="KEGG" id="atl:Athai_08980"/>
<accession>A0A7R7DKV5</accession>
<dbReference type="AlphaFoldDB" id="A0A7R7DKV5"/>
<reference evidence="1 2" key="1">
    <citation type="submission" date="2020-08" db="EMBL/GenBank/DDBJ databases">
        <title>Whole genome shotgun sequence of Actinocatenispora thailandica NBRC 105041.</title>
        <authorList>
            <person name="Komaki H."/>
            <person name="Tamura T."/>
        </authorList>
    </citation>
    <scope>NUCLEOTIDE SEQUENCE [LARGE SCALE GENOMIC DNA]</scope>
    <source>
        <strain evidence="1 2">NBRC 105041</strain>
    </source>
</reference>
<dbReference type="Proteomes" id="UP000611640">
    <property type="component" value="Chromosome"/>
</dbReference>
<protein>
    <submittedName>
        <fullName evidence="1">Uncharacterized protein</fullName>
    </submittedName>
</protein>